<dbReference type="EMBL" id="CP093326">
    <property type="protein sequence ID" value="UNK47557.1"/>
    <property type="molecule type" value="Genomic_DNA"/>
</dbReference>
<reference evidence="2 3" key="1">
    <citation type="submission" date="2022-03" db="EMBL/GenBank/DDBJ databases">
        <title>Isotopic signatures of nitrous oxide derived from detoxification processes.</title>
        <authorList>
            <person name="Behrendt U."/>
            <person name="Buchen C."/>
            <person name="Well R."/>
            <person name="Ulrich A."/>
            <person name="Rohe L."/>
            <person name="Kolb S."/>
            <person name="Schloter M."/>
            <person name="Horn M.A."/>
            <person name="Augustin J."/>
        </authorList>
    </citation>
    <scope>NUCLEOTIDE SEQUENCE [LARGE SCALE GENOMIC DNA]</scope>
    <source>
        <strain evidence="2 3">S4-C24</strain>
    </source>
</reference>
<dbReference type="Gene3D" id="3.20.20.70">
    <property type="entry name" value="Aldolase class I"/>
    <property type="match status" value="1"/>
</dbReference>
<evidence type="ECO:0000313" key="2">
    <source>
        <dbReference type="EMBL" id="UNK47557.1"/>
    </source>
</evidence>
<dbReference type="InterPro" id="IPR045247">
    <property type="entry name" value="Oye-like"/>
</dbReference>
<dbReference type="InterPro" id="IPR001155">
    <property type="entry name" value="OxRdtase_FMN_N"/>
</dbReference>
<gene>
    <name evidence="2" type="ORF">MNQ99_06085</name>
</gene>
<feature type="domain" description="NADH:flavin oxidoreductase/NADH oxidase N-terminal" evidence="1">
    <location>
        <begin position="9"/>
        <end position="312"/>
    </location>
</feature>
<evidence type="ECO:0000313" key="3">
    <source>
        <dbReference type="Proteomes" id="UP000829069"/>
    </source>
</evidence>
<organism evidence="2 3">
    <name type="scientific">Arthrobacter sulfonylureivorans</name>
    <dbReference type="NCBI Taxonomy" id="2486855"/>
    <lineage>
        <taxon>Bacteria</taxon>
        <taxon>Bacillati</taxon>
        <taxon>Actinomycetota</taxon>
        <taxon>Actinomycetes</taxon>
        <taxon>Micrococcales</taxon>
        <taxon>Micrococcaceae</taxon>
        <taxon>Arthrobacter</taxon>
    </lineage>
</organism>
<proteinExistence type="predicted"/>
<dbReference type="Proteomes" id="UP000829069">
    <property type="component" value="Chromosome"/>
</dbReference>
<evidence type="ECO:0000259" key="1">
    <source>
        <dbReference type="Pfam" id="PF00724"/>
    </source>
</evidence>
<dbReference type="PANTHER" id="PTHR22893">
    <property type="entry name" value="NADH OXIDOREDUCTASE-RELATED"/>
    <property type="match status" value="1"/>
</dbReference>
<name>A0ABY3WDQ4_9MICC</name>
<keyword evidence="3" id="KW-1185">Reference proteome</keyword>
<dbReference type="SUPFAM" id="SSF51395">
    <property type="entry name" value="FMN-linked oxidoreductases"/>
    <property type="match status" value="1"/>
</dbReference>
<dbReference type="Pfam" id="PF00724">
    <property type="entry name" value="Oxidored_FMN"/>
    <property type="match status" value="1"/>
</dbReference>
<accession>A0ABY3WDQ4</accession>
<protein>
    <submittedName>
        <fullName evidence="2">12-oxophytodienoate reductase</fullName>
    </submittedName>
</protein>
<dbReference type="InterPro" id="IPR013785">
    <property type="entry name" value="Aldolase_TIM"/>
</dbReference>
<sequence>MTRNRAVNGIPSEEMVEYYERRAEHGIGLIITEGTYIDTPDAGGVEGVPVLRQGAAADAWSRVVEKVHSKNAAIFAQLWHIGAALEATSAISPSGIALDGRLHGRHMTMRDMDRVCSAFAEAAVLAQSIGFDGVEIHGAHGYLIDQFLWDVTNHRLDEYGGTHPERARFAADVVSSVRREVGPDFPISFRFSQFKVDRYTARIAETPDQLAALLRPIAAAGTTIFHASARRFWEPAFDISKRTLAGWAKDLTGMPVIAVGSLGLDGAFRGSDTAGHAPLQPLVDQFMDDQFDLVASGRSLLVNPNWVDAFSKGELHKLRTYRKEYEAEYF</sequence>
<dbReference type="PANTHER" id="PTHR22893:SF55">
    <property type="entry name" value="OXIDOREDUCTASE-RELATED"/>
    <property type="match status" value="1"/>
</dbReference>